<feature type="region of interest" description="Disordered" evidence="1">
    <location>
        <begin position="1578"/>
        <end position="1625"/>
    </location>
</feature>
<feature type="compositionally biased region" description="Low complexity" evidence="1">
    <location>
        <begin position="490"/>
        <end position="500"/>
    </location>
</feature>
<feature type="region of interest" description="Disordered" evidence="1">
    <location>
        <begin position="481"/>
        <end position="502"/>
    </location>
</feature>
<reference evidence="2 3" key="1">
    <citation type="submission" date="2023-02" db="EMBL/GenBank/DDBJ databases">
        <title>LHISI_Scaffold_Assembly.</title>
        <authorList>
            <person name="Stuart O.P."/>
            <person name="Cleave R."/>
            <person name="Magrath M.J.L."/>
            <person name="Mikheyev A.S."/>
        </authorList>
    </citation>
    <scope>NUCLEOTIDE SEQUENCE [LARGE SCALE GENOMIC DNA]</scope>
    <source>
        <strain evidence="2">Daus_M_001</strain>
        <tissue evidence="2">Leg muscle</tissue>
    </source>
</reference>
<evidence type="ECO:0000256" key="1">
    <source>
        <dbReference type="SAM" id="MobiDB-lite"/>
    </source>
</evidence>
<evidence type="ECO:0008006" key="4">
    <source>
        <dbReference type="Google" id="ProtNLM"/>
    </source>
</evidence>
<dbReference type="Proteomes" id="UP001159363">
    <property type="component" value="Chromosome 10"/>
</dbReference>
<feature type="compositionally biased region" description="Basic and acidic residues" evidence="1">
    <location>
        <begin position="1590"/>
        <end position="1608"/>
    </location>
</feature>
<sequence>MTNVMRRYVCLKLNVSREISVRELFVSQTRERTTKRRGLYLSSRSAETNCVLFFVSRRYLYRSTGHASSEISFSLPWTDFPPHLMTRPAARGIKDIRRGYLVVDLVILLTAAVQLTADAQRLQLIGCDKETRGRVELSTVRVRKFLVCDIRNLFNCTTGRCSVELRELSRENWLALNNEVLRADEGEMRHGRLLTERSLEPMKEKRDEYETPADRRNGPARTIPTCEDSGATRPGIEPGSPWWEVSRLTAQPPQPLLCTSLCNYLCKKVMFPPRAREYAGYAPYRASADMLKAKKHCGRALECPDKLKRQTCVRDRQTCTLLRNGLCIYYISSLTMQWFRCQQQRGVRINLHIVKADTGIFFISSSNSSRAMVVVWSRRRTGDPTVVVLKPHASCIAPMQATNEPTHMRNGHPETSALGCELQNFKHTGGRSGNQISPPTAADWPQARELKMAFHTLVAYAGIKDGRQQKMMVTRELPRCRGGMVGQEGNNGNSKWNNDNPRWPPWAKNDRAGGFSVTSSKMAAVSPGSPPGRQVQPIEDIQKAAKHVVHAGAHAPHPKFRSGTCPSHIVTYRLHPTRSRRCKIMFRNEFVRYVTGVAMVVIQPSPRRKARVRSGSFPKHTELETLAFTNDVGIVRMMPLICGFSRGTSRFHRPFIPALLHTHINHPHRLSRPSAAIAAHISSLTHSFSLTLMNRTDCISFDVGNNIPLGNFQLGVILAKLAKRKQIPELHRRRKLSHKKKCLLTSKTINMEVRKHFVKSFVWSIVSYGYETWTLRKVEVLKLSAFEMWCWRRLLRIPWIDSHKRECSQDETPILVETLNKRRNSFVCHLLCHSNWCTALFEGKLEGRRNKGGPRANFIDSINGKHTYFHLKLLAKQMKCFGDRLVTHQLKGSTRRATAKGYSQLSVKWSRTAGEGAKLAYSWDGHPVISSLLVHTVFDTSCRTLAQSSPSAATADNQRAVDIGIYVASVCPCDLLVDNGTRSEANISLNMFLPPLHSGVAPCSSRFILVEFQDRDAERRPDLFTQLCTYAHFTDYAQLTGKLFLIKGEERGWGQKTIVSGPAHADCLESDMVMAWWAGEKGISPGPLLHITHVPDWTFRQSRTVSLRTRVSRRREAEMHDSDKGDTATLVKCAIAATCTRSAACTYGTLTGDHIITVIGKTIASFNAVPGTTQRESWPTRLGDEMKPPASLSLSFNVPVHLQAGRFATSILTSRFTAVAQSSATISCSRTAGQNKEKLMRQAAGKGNVGVSRGYDHTDCYGYSALSVHFQNELLTAGGVVPGIFRQHRTCVRLDFSPGTARADTRGECFTLDQLYDENGAKIARNICSIRMGYKNRGIEVDYEDFAYDTVILSKSLEEARNQIAQFQEQASKAGLCISFEKKQYMTNIETAPKWATVEGNCTDIDDRQDEFGIQTNHEHFQHEEYLKERRPRIVPKNIEDLRLHQEMKSHVLQHIYRTDSEILTNQKIGFFITRKTIKNVDLGPKHYEQSRREGYSEQKNAGVLGEDQRPEVAETKLTWPTLGLNDKKNNAENNTYITNFYHFRQGGCHSITDDSRGLGGAASPYKRGRQSVSHLSSYSWSPTAQDAAAADRLRAPVLRDDNARGDDPPGDPDAARVWPTRSVY</sequence>
<evidence type="ECO:0000313" key="2">
    <source>
        <dbReference type="EMBL" id="KAJ8873354.1"/>
    </source>
</evidence>
<dbReference type="EMBL" id="JARBHB010000011">
    <property type="protein sequence ID" value="KAJ8873354.1"/>
    <property type="molecule type" value="Genomic_DNA"/>
</dbReference>
<feature type="region of interest" description="Disordered" evidence="1">
    <location>
        <begin position="197"/>
        <end position="230"/>
    </location>
</feature>
<keyword evidence="3" id="KW-1185">Reference proteome</keyword>
<feature type="compositionally biased region" description="Basic and acidic residues" evidence="1">
    <location>
        <begin position="197"/>
        <end position="217"/>
    </location>
</feature>
<evidence type="ECO:0000313" key="3">
    <source>
        <dbReference type="Proteomes" id="UP001159363"/>
    </source>
</evidence>
<proteinExistence type="predicted"/>
<gene>
    <name evidence="2" type="ORF">PR048_026988</name>
</gene>
<accession>A0ABQ9GMW0</accession>
<protein>
    <recommendedName>
        <fullName evidence="4">Reverse transcriptase domain-containing protein</fullName>
    </recommendedName>
</protein>
<organism evidence="2 3">
    <name type="scientific">Dryococelus australis</name>
    <dbReference type="NCBI Taxonomy" id="614101"/>
    <lineage>
        <taxon>Eukaryota</taxon>
        <taxon>Metazoa</taxon>
        <taxon>Ecdysozoa</taxon>
        <taxon>Arthropoda</taxon>
        <taxon>Hexapoda</taxon>
        <taxon>Insecta</taxon>
        <taxon>Pterygota</taxon>
        <taxon>Neoptera</taxon>
        <taxon>Polyneoptera</taxon>
        <taxon>Phasmatodea</taxon>
        <taxon>Verophasmatodea</taxon>
        <taxon>Anareolatae</taxon>
        <taxon>Phasmatidae</taxon>
        <taxon>Eurycanthinae</taxon>
        <taxon>Dryococelus</taxon>
    </lineage>
</organism>
<name>A0ABQ9GMW0_9NEOP</name>
<comment type="caution">
    <text evidence="2">The sequence shown here is derived from an EMBL/GenBank/DDBJ whole genome shotgun (WGS) entry which is preliminary data.</text>
</comment>